<sequence length="39" mass="4647">MKLGREQCRMEKTLIESFSDSGKPTIRKIRSYERTQTNK</sequence>
<name>B6IG93_CAEBR</name>
<dbReference type="CTD" id="68917801"/>
<dbReference type="InParanoid" id="B6IG93"/>
<protein>
    <submittedName>
        <fullName evidence="2">Protein CBG26320</fullName>
    </submittedName>
</protein>
<dbReference type="GeneID" id="68917801"/>
<evidence type="ECO:0000256" key="1">
    <source>
        <dbReference type="SAM" id="MobiDB-lite"/>
    </source>
</evidence>
<reference evidence="2 3" key="2">
    <citation type="journal article" date="2011" name="PLoS Genet.">
        <title>Caenorhabditis briggsae recombinant inbred line genotypes reveal inter-strain incompatibility and the evolution of recombination.</title>
        <authorList>
            <person name="Ross J.A."/>
            <person name="Koboldt D.C."/>
            <person name="Staisch J.E."/>
            <person name="Chamberlin H.M."/>
            <person name="Gupta B.P."/>
            <person name="Miller R.D."/>
            <person name="Baird S.E."/>
            <person name="Haag E.S."/>
        </authorList>
    </citation>
    <scope>NUCLEOTIDE SEQUENCE [LARGE SCALE GENOMIC DNA]</scope>
    <source>
        <strain evidence="2 3">AF16</strain>
    </source>
</reference>
<gene>
    <name evidence="2" type="ORF">CBG26320</name>
    <name evidence="2" type="ORF">CBG_26320</name>
</gene>
<accession>B6IG93</accession>
<feature type="region of interest" description="Disordered" evidence="1">
    <location>
        <begin position="16"/>
        <end position="39"/>
    </location>
</feature>
<reference evidence="2 3" key="1">
    <citation type="journal article" date="2003" name="PLoS Biol.">
        <title>The genome sequence of Caenorhabditis briggsae: a platform for comparative genomics.</title>
        <authorList>
            <person name="Stein L.D."/>
            <person name="Bao Z."/>
            <person name="Blasiar D."/>
            <person name="Blumenthal T."/>
            <person name="Brent M.R."/>
            <person name="Chen N."/>
            <person name="Chinwalla A."/>
            <person name="Clarke L."/>
            <person name="Clee C."/>
            <person name="Coghlan A."/>
            <person name="Coulson A."/>
            <person name="D'Eustachio P."/>
            <person name="Fitch D.H."/>
            <person name="Fulton L.A."/>
            <person name="Fulton R.E."/>
            <person name="Griffiths-Jones S."/>
            <person name="Harris T.W."/>
            <person name="Hillier L.W."/>
            <person name="Kamath R."/>
            <person name="Kuwabara P.E."/>
            <person name="Mardis E.R."/>
            <person name="Marra M.A."/>
            <person name="Miner T.L."/>
            <person name="Minx P."/>
            <person name="Mullikin J.C."/>
            <person name="Plumb R.W."/>
            <person name="Rogers J."/>
            <person name="Schein J.E."/>
            <person name="Sohrmann M."/>
            <person name="Spieth J."/>
            <person name="Stajich J.E."/>
            <person name="Wei C."/>
            <person name="Willey D."/>
            <person name="Wilson R.K."/>
            <person name="Durbin R."/>
            <person name="Waterston R.H."/>
        </authorList>
    </citation>
    <scope>NUCLEOTIDE SEQUENCE [LARGE SCALE GENOMIC DNA]</scope>
    <source>
        <strain evidence="2 3">AF16</strain>
    </source>
</reference>
<dbReference type="AlphaFoldDB" id="B6IG93"/>
<dbReference type="KEGG" id="cbr:CBG_26320"/>
<dbReference type="HOGENOM" id="CLU_3320498_0_0_1"/>
<proteinExistence type="predicted"/>
<organism evidence="2 3">
    <name type="scientific">Caenorhabditis briggsae</name>
    <dbReference type="NCBI Taxonomy" id="6238"/>
    <lineage>
        <taxon>Eukaryota</taxon>
        <taxon>Metazoa</taxon>
        <taxon>Ecdysozoa</taxon>
        <taxon>Nematoda</taxon>
        <taxon>Chromadorea</taxon>
        <taxon>Rhabditida</taxon>
        <taxon>Rhabditina</taxon>
        <taxon>Rhabditomorpha</taxon>
        <taxon>Rhabditoidea</taxon>
        <taxon>Rhabditidae</taxon>
        <taxon>Peloderinae</taxon>
        <taxon>Caenorhabditis</taxon>
    </lineage>
</organism>
<dbReference type="EMBL" id="HE600986">
    <property type="protein sequence ID" value="CAR98923.1"/>
    <property type="molecule type" value="Genomic_DNA"/>
</dbReference>
<dbReference type="RefSeq" id="XP_045098490.1">
    <property type="nucleotide sequence ID" value="XM_045235598.1"/>
</dbReference>
<evidence type="ECO:0000313" key="3">
    <source>
        <dbReference type="Proteomes" id="UP000008549"/>
    </source>
</evidence>
<keyword evidence="3" id="KW-1185">Reference proteome</keyword>
<evidence type="ECO:0000313" key="2">
    <source>
        <dbReference type="EMBL" id="CAR98923.1"/>
    </source>
</evidence>
<dbReference type="Proteomes" id="UP000008549">
    <property type="component" value="Unassembled WGS sequence"/>
</dbReference>